<dbReference type="EMBL" id="JPKY01000208">
    <property type="protein sequence ID" value="KFH40420.1"/>
    <property type="molecule type" value="Genomic_DNA"/>
</dbReference>
<name>A0A086STI8_HAPC1</name>
<evidence type="ECO:0008006" key="3">
    <source>
        <dbReference type="Google" id="ProtNLM"/>
    </source>
</evidence>
<gene>
    <name evidence="1" type="ORF">ACRE_089140</name>
</gene>
<accession>A0A086STI8</accession>
<evidence type="ECO:0000313" key="1">
    <source>
        <dbReference type="EMBL" id="KFH40420.1"/>
    </source>
</evidence>
<comment type="caution">
    <text evidence="1">The sequence shown here is derived from an EMBL/GenBank/DDBJ whole genome shotgun (WGS) entry which is preliminary data.</text>
</comment>
<dbReference type="HOGENOM" id="CLU_073903_1_0_1"/>
<reference evidence="2" key="1">
    <citation type="journal article" date="2014" name="Genome Announc.">
        <title>Genome sequence and annotation of Acremonium chrysogenum, producer of the beta-lactam antibiotic cephalosporin C.</title>
        <authorList>
            <person name="Terfehr D."/>
            <person name="Dahlmann T.A."/>
            <person name="Specht T."/>
            <person name="Zadra I."/>
            <person name="Kuernsteiner H."/>
            <person name="Kueck U."/>
        </authorList>
    </citation>
    <scope>NUCLEOTIDE SEQUENCE [LARGE SCALE GENOMIC DNA]</scope>
    <source>
        <strain evidence="2">ATCC 11550 / CBS 779.69 / DSM 880 / IAM 14645 / JCM 23072 / IMI 49137</strain>
    </source>
</reference>
<organism evidence="1 2">
    <name type="scientific">Hapsidospora chrysogenum (strain ATCC 11550 / CBS 779.69 / DSM 880 / IAM 14645 / JCM 23072 / IMI 49137)</name>
    <name type="common">Acremonium chrysogenum</name>
    <dbReference type="NCBI Taxonomy" id="857340"/>
    <lineage>
        <taxon>Eukaryota</taxon>
        <taxon>Fungi</taxon>
        <taxon>Dikarya</taxon>
        <taxon>Ascomycota</taxon>
        <taxon>Pezizomycotina</taxon>
        <taxon>Sordariomycetes</taxon>
        <taxon>Hypocreomycetidae</taxon>
        <taxon>Hypocreales</taxon>
        <taxon>Bionectriaceae</taxon>
        <taxon>Hapsidospora</taxon>
    </lineage>
</organism>
<dbReference type="InterPro" id="IPR011008">
    <property type="entry name" value="Dimeric_a/b-barrel"/>
</dbReference>
<dbReference type="Proteomes" id="UP000029964">
    <property type="component" value="Unassembled WGS sequence"/>
</dbReference>
<evidence type="ECO:0000313" key="2">
    <source>
        <dbReference type="Proteomes" id="UP000029964"/>
    </source>
</evidence>
<dbReference type="AlphaFoldDB" id="A0A086STI8"/>
<proteinExistence type="predicted"/>
<sequence>MAAPKSMSGRGILFVNSRISRPDVLSPETYLKWYDEDHIAEIIETSGIKSARRFIDVDPSAERPYLAMYPMDDIAFTQGDEFRKIRVKSDILPPPGVIYDLADVDVRYDNLVHVHDPTKKGKGATKSLLTAAIELGDGVTVEEFDKWYREEHCRLLESYPGYLRTTRFKLVYARTNAESRILKGLAPPSDVAPPTPPTWLTLHEFEVDELDMEKLSKAGSSPWCDKMTSGFSKMEVHIYRLAKEFGEKDWFHGVEI</sequence>
<dbReference type="SUPFAM" id="SSF54909">
    <property type="entry name" value="Dimeric alpha+beta barrel"/>
    <property type="match status" value="1"/>
</dbReference>
<keyword evidence="2" id="KW-1185">Reference proteome</keyword>
<protein>
    <recommendedName>
        <fullName evidence="3">EthD domain-containing protein</fullName>
    </recommendedName>
</protein>
<dbReference type="OrthoDB" id="2851338at2759"/>